<dbReference type="AlphaFoldDB" id="A0A2T6AVB6"/>
<keyword evidence="4" id="KW-1185">Reference proteome</keyword>
<evidence type="ECO:0000313" key="4">
    <source>
        <dbReference type="Proteomes" id="UP000244069"/>
    </source>
</evidence>
<sequence>MSTDVFLIGLGCLVVVAGLIVALSSKKRADDKPREFNARDATRLRRDSSRS</sequence>
<feature type="transmembrane region" description="Helical" evidence="2">
    <location>
        <begin position="6"/>
        <end position="24"/>
    </location>
</feature>
<evidence type="ECO:0000313" key="3">
    <source>
        <dbReference type="EMBL" id="PTX47686.1"/>
    </source>
</evidence>
<dbReference type="RefSeq" id="WP_158274034.1">
    <property type="nucleotide sequence ID" value="NZ_BMEZ01000013.1"/>
</dbReference>
<evidence type="ECO:0000256" key="2">
    <source>
        <dbReference type="SAM" id="Phobius"/>
    </source>
</evidence>
<feature type="region of interest" description="Disordered" evidence="1">
    <location>
        <begin position="32"/>
        <end position="51"/>
    </location>
</feature>
<keyword evidence="2" id="KW-1133">Transmembrane helix</keyword>
<comment type="caution">
    <text evidence="3">The sequence shown here is derived from an EMBL/GenBank/DDBJ whole genome shotgun (WGS) entry which is preliminary data.</text>
</comment>
<proteinExistence type="predicted"/>
<gene>
    <name evidence="3" type="ORF">C8N44_11114</name>
</gene>
<name>A0A2T6AVB6_9RHOB</name>
<reference evidence="3 4" key="1">
    <citation type="submission" date="2018-04" db="EMBL/GenBank/DDBJ databases">
        <title>Genomic Encyclopedia of Archaeal and Bacterial Type Strains, Phase II (KMG-II): from individual species to whole genera.</title>
        <authorList>
            <person name="Goeker M."/>
        </authorList>
    </citation>
    <scope>NUCLEOTIDE SEQUENCE [LARGE SCALE GENOMIC DNA]</scope>
    <source>
        <strain evidence="3 4">DSM 29329</strain>
    </source>
</reference>
<evidence type="ECO:0000256" key="1">
    <source>
        <dbReference type="SAM" id="MobiDB-lite"/>
    </source>
</evidence>
<dbReference type="EMBL" id="QBKN01000011">
    <property type="protein sequence ID" value="PTX47686.1"/>
    <property type="molecule type" value="Genomic_DNA"/>
</dbReference>
<protein>
    <submittedName>
        <fullName evidence="3">Uncharacterized protein</fullName>
    </submittedName>
</protein>
<keyword evidence="2" id="KW-0472">Membrane</keyword>
<accession>A0A2T6AVB6</accession>
<dbReference type="Proteomes" id="UP000244069">
    <property type="component" value="Unassembled WGS sequence"/>
</dbReference>
<organism evidence="3 4">
    <name type="scientific">Allosediminivita pacifica</name>
    <dbReference type="NCBI Taxonomy" id="1267769"/>
    <lineage>
        <taxon>Bacteria</taxon>
        <taxon>Pseudomonadati</taxon>
        <taxon>Pseudomonadota</taxon>
        <taxon>Alphaproteobacteria</taxon>
        <taxon>Rhodobacterales</taxon>
        <taxon>Paracoccaceae</taxon>
        <taxon>Allosediminivita</taxon>
    </lineage>
</organism>
<keyword evidence="2" id="KW-0812">Transmembrane</keyword>